<dbReference type="EC" id="3.2.1.21" evidence="3 6"/>
<dbReference type="SUPFAM" id="SSF51445">
    <property type="entry name" value="(Trans)glycosidases"/>
    <property type="match status" value="1"/>
</dbReference>
<evidence type="ECO:0000256" key="1">
    <source>
        <dbReference type="ARBA" id="ARBA00000448"/>
    </source>
</evidence>
<dbReference type="Gene3D" id="2.60.120.260">
    <property type="entry name" value="Galactose-binding domain-like"/>
    <property type="match status" value="1"/>
</dbReference>
<evidence type="ECO:0000259" key="7">
    <source>
        <dbReference type="PROSITE" id="PS51820"/>
    </source>
</evidence>
<dbReference type="Pfam" id="PF07691">
    <property type="entry name" value="PA14"/>
    <property type="match status" value="1"/>
</dbReference>
<organism evidence="8 9">
    <name type="scientific">Mortierella isabellina</name>
    <name type="common">Filamentous fungus</name>
    <name type="synonym">Umbelopsis isabellina</name>
    <dbReference type="NCBI Taxonomy" id="91625"/>
    <lineage>
        <taxon>Eukaryota</taxon>
        <taxon>Fungi</taxon>
        <taxon>Fungi incertae sedis</taxon>
        <taxon>Mucoromycota</taxon>
        <taxon>Mucoromycotina</taxon>
        <taxon>Umbelopsidomycetes</taxon>
        <taxon>Umbelopsidales</taxon>
        <taxon>Umbelopsidaceae</taxon>
        <taxon>Umbelopsis</taxon>
    </lineage>
</organism>
<feature type="domain" description="PA14" evidence="7">
    <location>
        <begin position="416"/>
        <end position="563"/>
    </location>
</feature>
<dbReference type="PROSITE" id="PS00775">
    <property type="entry name" value="GLYCOSYL_HYDROL_F3"/>
    <property type="match status" value="1"/>
</dbReference>
<dbReference type="GO" id="GO:0008422">
    <property type="term" value="F:beta-glucosidase activity"/>
    <property type="evidence" value="ECO:0007669"/>
    <property type="project" value="UniProtKB-EC"/>
</dbReference>
<evidence type="ECO:0000256" key="3">
    <source>
        <dbReference type="ARBA" id="ARBA00012744"/>
    </source>
</evidence>
<dbReference type="Pfam" id="PF00933">
    <property type="entry name" value="Glyco_hydro_3"/>
    <property type="match status" value="1"/>
</dbReference>
<dbReference type="PROSITE" id="PS51820">
    <property type="entry name" value="PA14"/>
    <property type="match status" value="1"/>
</dbReference>
<dbReference type="InterPro" id="IPR011658">
    <property type="entry name" value="PA14_dom"/>
</dbReference>
<dbReference type="InterPro" id="IPR017853">
    <property type="entry name" value="GH"/>
</dbReference>
<dbReference type="InterPro" id="IPR002772">
    <property type="entry name" value="Glyco_hydro_3_C"/>
</dbReference>
<dbReference type="FunFam" id="2.60.40.10:FF:000495">
    <property type="entry name" value="Periplasmic beta-glucosidase"/>
    <property type="match status" value="1"/>
</dbReference>
<evidence type="ECO:0000256" key="5">
    <source>
        <dbReference type="ARBA" id="ARBA00023295"/>
    </source>
</evidence>
<evidence type="ECO:0000256" key="6">
    <source>
        <dbReference type="RuleBase" id="RU361161"/>
    </source>
</evidence>
<sequence>TISAGQYEPLCFGTRHLLNMVNIDKLLSELTIEEKVSLLAGVDTWCTYPIPRLNIPSAKFSDGPNGARGGDFAASPPAACFPAGVSLGATFDIEIVQQVGAALGEDLKTKSAQFILAPTINLHRTPIGGRNFECYSEDPFLTGAMATAYIKGVQSEGVFATAKHFVCNDTEYQRDSISSDVSERPLRELYFAPFQQAIREANPGCIMTSYNKINNVFAADSKYIIQDVLRGEWKYDGLVVSDWFGTRSVVESVEAGVDLEMPGPTRFRGEKLVAAVKQGKLTEESINERVRKVLELVEKAGKFENPGLAPEQGIDKEEHRNLIRKAGSESLVLLKNDKQTLPLDPSKLKTIAVIGPNAKESIVMGGGSAGVMTHYTITPYDGIKNAVGDNCELPHALGCYTHRFCTLLDGHMKTADGEDGLELEFFNGHGLKEFHSRHQKATSKLWLFDSVPKDIEPAFSARVRTRYTPKTTGKHILGLASCGLSKLYVDGKEIIDNWTSQDGPGIFFDMGSNERRGTCEMQANETVEIVIEFQRAEESRYLAAIRFGLVEEMNPNTIQEAVEIAKKADAVIIVAGLNAEWETEGEDRVSMSLPGEQNELISAVAKVNANTIVVNQSGTPIDMPWVDEVPAILQTWYLGQEAGNAIADVLFGKVNPSGKLPTTFPIRIEDTPAYVNYPGDNGHVNYGEGLYIGYRYYDLRKVPALFPFGHGLSYSSFEYKNVRVNQENIEPEGTITVSVDVTNTSTVDGKEVVQVYVHDKASSLSRPLKELRNFKKTNIPAGETVTVDVVLDKYALGFYDDKEKTWVAEEGAFEALVGSSSTNIHGKAEFNLTSTFKWIF</sequence>
<keyword evidence="4 6" id="KW-0378">Hydrolase</keyword>
<comment type="pathway">
    <text evidence="6">Glycan metabolism; cellulose degradation.</text>
</comment>
<gene>
    <name evidence="8" type="ORF">INT43_004036</name>
</gene>
<dbReference type="Gene3D" id="2.60.40.10">
    <property type="entry name" value="Immunoglobulins"/>
    <property type="match status" value="1"/>
</dbReference>
<dbReference type="Proteomes" id="UP000654370">
    <property type="component" value="Unassembled WGS sequence"/>
</dbReference>
<comment type="similarity">
    <text evidence="2 6">Belongs to the glycosyl hydrolase 3 family.</text>
</comment>
<dbReference type="InterPro" id="IPR036881">
    <property type="entry name" value="Glyco_hydro_3_C_sf"/>
</dbReference>
<feature type="non-terminal residue" evidence="8">
    <location>
        <position position="840"/>
    </location>
</feature>
<evidence type="ECO:0000256" key="2">
    <source>
        <dbReference type="ARBA" id="ARBA00005336"/>
    </source>
</evidence>
<name>A0A8H7UFZ3_MORIS</name>
<dbReference type="PRINTS" id="PR00133">
    <property type="entry name" value="GLHYDRLASE3"/>
</dbReference>
<dbReference type="InterPro" id="IPR050288">
    <property type="entry name" value="Cellulose_deg_GH3"/>
</dbReference>
<dbReference type="InterPro" id="IPR001764">
    <property type="entry name" value="Glyco_hydro_3_N"/>
</dbReference>
<reference evidence="8" key="1">
    <citation type="submission" date="2020-12" db="EMBL/GenBank/DDBJ databases">
        <title>Metabolic potential, ecology and presence of endohyphal bacteria is reflected in genomic diversity of Mucoromycotina.</title>
        <authorList>
            <person name="Muszewska A."/>
            <person name="Okrasinska A."/>
            <person name="Steczkiewicz K."/>
            <person name="Drgas O."/>
            <person name="Orlowska M."/>
            <person name="Perlinska-Lenart U."/>
            <person name="Aleksandrzak-Piekarczyk T."/>
            <person name="Szatraj K."/>
            <person name="Zielenkiewicz U."/>
            <person name="Pilsyk S."/>
            <person name="Malc E."/>
            <person name="Mieczkowski P."/>
            <person name="Kruszewska J.S."/>
            <person name="Biernat P."/>
            <person name="Pawlowska J."/>
        </authorList>
    </citation>
    <scope>NUCLEOTIDE SEQUENCE</scope>
    <source>
        <strain evidence="8">WA0000067209</strain>
    </source>
</reference>
<dbReference type="Pfam" id="PF01915">
    <property type="entry name" value="Glyco_hydro_3_C"/>
    <property type="match status" value="1"/>
</dbReference>
<dbReference type="UniPathway" id="UPA00696"/>
<dbReference type="Gene3D" id="3.40.50.1700">
    <property type="entry name" value="Glycoside hydrolase family 3 C-terminal domain"/>
    <property type="match status" value="1"/>
</dbReference>
<dbReference type="GO" id="GO:0030245">
    <property type="term" value="P:cellulose catabolic process"/>
    <property type="evidence" value="ECO:0007669"/>
    <property type="project" value="UniProtKB-UniPathway"/>
</dbReference>
<dbReference type="InterPro" id="IPR036962">
    <property type="entry name" value="Glyco_hydro_3_N_sf"/>
</dbReference>
<dbReference type="OrthoDB" id="416222at2759"/>
<dbReference type="SMART" id="SM01217">
    <property type="entry name" value="Fn3_like"/>
    <property type="match status" value="1"/>
</dbReference>
<evidence type="ECO:0000313" key="8">
    <source>
        <dbReference type="EMBL" id="KAG2180247.1"/>
    </source>
</evidence>
<comment type="caution">
    <text evidence="8">The sequence shown here is derived from an EMBL/GenBank/DDBJ whole genome shotgun (WGS) entry which is preliminary data.</text>
</comment>
<dbReference type="PANTHER" id="PTHR42715:SF3">
    <property type="entry name" value="BETA-GLUCOSIDASE B-RELATED"/>
    <property type="match status" value="1"/>
</dbReference>
<evidence type="ECO:0000256" key="4">
    <source>
        <dbReference type="ARBA" id="ARBA00022801"/>
    </source>
</evidence>
<dbReference type="Pfam" id="PF14310">
    <property type="entry name" value="Fn3-like"/>
    <property type="match status" value="1"/>
</dbReference>
<keyword evidence="5 6" id="KW-0326">Glycosidase</keyword>
<dbReference type="Gene3D" id="3.20.20.300">
    <property type="entry name" value="Glycoside hydrolase, family 3, N-terminal domain"/>
    <property type="match status" value="1"/>
</dbReference>
<dbReference type="PANTHER" id="PTHR42715">
    <property type="entry name" value="BETA-GLUCOSIDASE"/>
    <property type="match status" value="1"/>
</dbReference>
<keyword evidence="6" id="KW-0624">Polysaccharide degradation</keyword>
<keyword evidence="9" id="KW-1185">Reference proteome</keyword>
<protein>
    <recommendedName>
        <fullName evidence="3 6">beta-glucosidase</fullName>
        <ecNumber evidence="3 6">3.2.1.21</ecNumber>
    </recommendedName>
</protein>
<comment type="catalytic activity">
    <reaction evidence="1 6">
        <text>Hydrolysis of terminal, non-reducing beta-D-glucosyl residues with release of beta-D-glucose.</text>
        <dbReference type="EC" id="3.2.1.21"/>
    </reaction>
</comment>
<dbReference type="AlphaFoldDB" id="A0A8H7UFZ3"/>
<dbReference type="InterPro" id="IPR013783">
    <property type="entry name" value="Ig-like_fold"/>
</dbReference>
<dbReference type="EMBL" id="JAEPQZ010000006">
    <property type="protein sequence ID" value="KAG2180247.1"/>
    <property type="molecule type" value="Genomic_DNA"/>
</dbReference>
<accession>A0A8H7UFZ3</accession>
<keyword evidence="6" id="KW-0119">Carbohydrate metabolism</keyword>
<dbReference type="InterPro" id="IPR019800">
    <property type="entry name" value="Glyco_hydro_3_AS"/>
</dbReference>
<dbReference type="SMART" id="SM00758">
    <property type="entry name" value="PA14"/>
    <property type="match status" value="1"/>
</dbReference>
<dbReference type="SUPFAM" id="SSF52279">
    <property type="entry name" value="Beta-D-glucan exohydrolase, C-terminal domain"/>
    <property type="match status" value="1"/>
</dbReference>
<evidence type="ECO:0000313" key="9">
    <source>
        <dbReference type="Proteomes" id="UP000654370"/>
    </source>
</evidence>
<dbReference type="InterPro" id="IPR037524">
    <property type="entry name" value="PA14/GLEYA"/>
</dbReference>
<dbReference type="InterPro" id="IPR026891">
    <property type="entry name" value="Fn3-like"/>
</dbReference>
<proteinExistence type="inferred from homology"/>